<comment type="subcellular location">
    <subcellularLocation>
        <location evidence="1">Nucleus</location>
    </subcellularLocation>
</comment>
<dbReference type="OrthoDB" id="5598057at2759"/>
<feature type="region of interest" description="Disordered" evidence="9">
    <location>
        <begin position="1"/>
        <end position="42"/>
    </location>
</feature>
<keyword evidence="8" id="KW-0175">Coiled coil</keyword>
<proteinExistence type="inferred from homology"/>
<dbReference type="STRING" id="683960.A0A1E3PA49"/>
<protein>
    <recommendedName>
        <fullName evidence="3">Enhancer of translation termination 1</fullName>
    </recommendedName>
</protein>
<sequence>MAKRTLGLGKAAKQRKKQKTETPESEAPAAEEEAIPQPKSNEITVELNEEVDPDDELAQLKALWNTYINYERDNELVLNGIVHECDRLLRNQQQDNKLPAEFHSIYAVALSELAVFHTDDEVDGKSIKDYFEAALERVDLGQDHYPDSIELKFAKSRILISRIPLEYISQLDLNSKDDLKLNQLLDEATKNYEEAEESVKLLENYALLDINVFEILKALDDLLDIVQNFGKKDIAEGLDSDDEYEGEEKEVELSKKHPLYKIRKNHEKYFDWLIKHGSNFVSERQKLEFYKSVSAQIGQLFLQAAEKPSHIFTAITYDSDVEDDIEMDGLSAKEARKQAIKYTKQAVEFFKKAEDEEDPQTWVDVAEAIISLGNLYDYESEEQEDAYKQAERKLRRANNATNGKYQKVLENLLDNDE</sequence>
<keyword evidence="7" id="KW-0539">Nucleus</keyword>
<evidence type="ECO:0000313" key="11">
    <source>
        <dbReference type="Proteomes" id="UP000094112"/>
    </source>
</evidence>
<dbReference type="EMBL" id="KV454208">
    <property type="protein sequence ID" value="ODQ62289.1"/>
    <property type="molecule type" value="Genomic_DNA"/>
</dbReference>
<organism evidence="10 11">
    <name type="scientific">Wickerhamomyces anomalus (strain ATCC 58044 / CBS 1984 / NCYC 433 / NRRL Y-366-8)</name>
    <name type="common">Yeast</name>
    <name type="synonym">Hansenula anomala</name>
    <dbReference type="NCBI Taxonomy" id="683960"/>
    <lineage>
        <taxon>Eukaryota</taxon>
        <taxon>Fungi</taxon>
        <taxon>Dikarya</taxon>
        <taxon>Ascomycota</taxon>
        <taxon>Saccharomycotina</taxon>
        <taxon>Saccharomycetes</taxon>
        <taxon>Phaffomycetales</taxon>
        <taxon>Wickerhamomycetaceae</taxon>
        <taxon>Wickerhamomyces</taxon>
    </lineage>
</organism>
<evidence type="ECO:0000256" key="9">
    <source>
        <dbReference type="SAM" id="MobiDB-lite"/>
    </source>
</evidence>
<dbReference type="Proteomes" id="UP000094112">
    <property type="component" value="Unassembled WGS sequence"/>
</dbReference>
<comment type="similarity">
    <text evidence="2">Belongs to the ETT1 family.</text>
</comment>
<keyword evidence="5" id="KW-0805">Transcription regulation</keyword>
<dbReference type="GO" id="GO:2000640">
    <property type="term" value="P:positive regulation of SREBP signaling pathway"/>
    <property type="evidence" value="ECO:0007669"/>
    <property type="project" value="TreeGrafter"/>
</dbReference>
<evidence type="ECO:0000256" key="5">
    <source>
        <dbReference type="ARBA" id="ARBA00023015"/>
    </source>
</evidence>
<feature type="coiled-coil region" evidence="8">
    <location>
        <begin position="178"/>
        <end position="205"/>
    </location>
</feature>
<name>A0A1E3PA49_WICAA</name>
<evidence type="ECO:0000256" key="1">
    <source>
        <dbReference type="ARBA" id="ARBA00004123"/>
    </source>
</evidence>
<dbReference type="GeneID" id="30198306"/>
<evidence type="ECO:0000256" key="8">
    <source>
        <dbReference type="SAM" id="Coils"/>
    </source>
</evidence>
<dbReference type="RefSeq" id="XP_019041496.1">
    <property type="nucleotide sequence ID" value="XM_019181060.1"/>
</dbReference>
<evidence type="ECO:0000256" key="6">
    <source>
        <dbReference type="ARBA" id="ARBA00023163"/>
    </source>
</evidence>
<evidence type="ECO:0000256" key="4">
    <source>
        <dbReference type="ARBA" id="ARBA00022845"/>
    </source>
</evidence>
<dbReference type="Pfam" id="PF12753">
    <property type="entry name" value="Nro1"/>
    <property type="match status" value="1"/>
</dbReference>
<dbReference type="GO" id="GO:0005634">
    <property type="term" value="C:nucleus"/>
    <property type="evidence" value="ECO:0007669"/>
    <property type="project" value="UniProtKB-SubCell"/>
</dbReference>
<keyword evidence="11" id="KW-1185">Reference proteome</keyword>
<evidence type="ECO:0000256" key="7">
    <source>
        <dbReference type="ARBA" id="ARBA00023242"/>
    </source>
</evidence>
<accession>A0A1E3PA49</accession>
<dbReference type="PANTHER" id="PTHR28290:SF1">
    <property type="entry name" value="ENHANCER OF TRANSLATION TERMINATION 1"/>
    <property type="match status" value="1"/>
</dbReference>
<keyword evidence="4" id="KW-0810">Translation regulation</keyword>
<evidence type="ECO:0000256" key="2">
    <source>
        <dbReference type="ARBA" id="ARBA00007273"/>
    </source>
</evidence>
<dbReference type="InterPro" id="IPR024318">
    <property type="entry name" value="Nro1/ETT1"/>
</dbReference>
<reference evidence="10 11" key="1">
    <citation type="journal article" date="2016" name="Proc. Natl. Acad. Sci. U.S.A.">
        <title>Comparative genomics of biotechnologically important yeasts.</title>
        <authorList>
            <person name="Riley R."/>
            <person name="Haridas S."/>
            <person name="Wolfe K.H."/>
            <person name="Lopes M.R."/>
            <person name="Hittinger C.T."/>
            <person name="Goeker M."/>
            <person name="Salamov A.A."/>
            <person name="Wisecaver J.H."/>
            <person name="Long T.M."/>
            <person name="Calvey C.H."/>
            <person name="Aerts A.L."/>
            <person name="Barry K.W."/>
            <person name="Choi C."/>
            <person name="Clum A."/>
            <person name="Coughlan A.Y."/>
            <person name="Deshpande S."/>
            <person name="Douglass A.P."/>
            <person name="Hanson S.J."/>
            <person name="Klenk H.-P."/>
            <person name="LaButti K.M."/>
            <person name="Lapidus A."/>
            <person name="Lindquist E.A."/>
            <person name="Lipzen A.M."/>
            <person name="Meier-Kolthoff J.P."/>
            <person name="Ohm R.A."/>
            <person name="Otillar R.P."/>
            <person name="Pangilinan J.L."/>
            <person name="Peng Y."/>
            <person name="Rokas A."/>
            <person name="Rosa C.A."/>
            <person name="Scheuner C."/>
            <person name="Sibirny A.A."/>
            <person name="Slot J.C."/>
            <person name="Stielow J.B."/>
            <person name="Sun H."/>
            <person name="Kurtzman C.P."/>
            <person name="Blackwell M."/>
            <person name="Grigoriev I.V."/>
            <person name="Jeffries T.W."/>
        </authorList>
    </citation>
    <scope>NUCLEOTIDE SEQUENCE [LARGE SCALE GENOMIC DNA]</scope>
    <source>
        <strain evidence="11">ATCC 58044 / CBS 1984 / NCYC 433 / NRRL Y-366-8</strain>
    </source>
</reference>
<evidence type="ECO:0000313" key="10">
    <source>
        <dbReference type="EMBL" id="ODQ62289.1"/>
    </source>
</evidence>
<dbReference type="PANTHER" id="PTHR28290">
    <property type="entry name" value="ENHANCER OF TRANSLATION TERMINATION 1"/>
    <property type="match status" value="1"/>
</dbReference>
<gene>
    <name evidence="10" type="ORF">WICANDRAFT_24818</name>
</gene>
<keyword evidence="6" id="KW-0804">Transcription</keyword>
<evidence type="ECO:0000256" key="3">
    <source>
        <dbReference type="ARBA" id="ARBA00017359"/>
    </source>
</evidence>
<dbReference type="AlphaFoldDB" id="A0A1E3PA49"/>
<dbReference type="GO" id="GO:0006417">
    <property type="term" value="P:regulation of translation"/>
    <property type="evidence" value="ECO:0007669"/>
    <property type="project" value="UniProtKB-KW"/>
</dbReference>